<protein>
    <submittedName>
        <fullName evidence="1">Uncharacterized protein</fullName>
    </submittedName>
</protein>
<dbReference type="GO" id="GO:0003677">
    <property type="term" value="F:DNA binding"/>
    <property type="evidence" value="ECO:0007669"/>
    <property type="project" value="InterPro"/>
</dbReference>
<dbReference type="AlphaFoldDB" id="A0A5B9QIR3"/>
<dbReference type="SUPFAM" id="SSF56349">
    <property type="entry name" value="DNA breaking-rejoining enzymes"/>
    <property type="match status" value="1"/>
</dbReference>
<dbReference type="EMBL" id="CP042914">
    <property type="protein sequence ID" value="QEG38918.1"/>
    <property type="molecule type" value="Genomic_DNA"/>
</dbReference>
<reference evidence="1 2" key="1">
    <citation type="submission" date="2019-08" db="EMBL/GenBank/DDBJ databases">
        <title>Deep-cultivation of Planctomycetes and their phenomic and genomic characterization uncovers novel biology.</title>
        <authorList>
            <person name="Wiegand S."/>
            <person name="Jogler M."/>
            <person name="Boedeker C."/>
            <person name="Pinto D."/>
            <person name="Vollmers J."/>
            <person name="Rivas-Marin E."/>
            <person name="Kohn T."/>
            <person name="Peeters S.H."/>
            <person name="Heuer A."/>
            <person name="Rast P."/>
            <person name="Oberbeckmann S."/>
            <person name="Bunk B."/>
            <person name="Jeske O."/>
            <person name="Meyerdierks A."/>
            <person name="Storesund J.E."/>
            <person name="Kallscheuer N."/>
            <person name="Luecker S."/>
            <person name="Lage O.M."/>
            <person name="Pohl T."/>
            <person name="Merkel B.J."/>
            <person name="Hornburger P."/>
            <person name="Mueller R.-W."/>
            <person name="Bruemmer F."/>
            <person name="Labrenz M."/>
            <person name="Spormann A.M."/>
            <person name="Op den Camp H."/>
            <person name="Overmann J."/>
            <person name="Amann R."/>
            <person name="Jetten M.S.M."/>
            <person name="Mascher T."/>
            <person name="Medema M.H."/>
            <person name="Devos D.P."/>
            <person name="Kaster A.-K."/>
            <person name="Ovreas L."/>
            <person name="Rohde M."/>
            <person name="Galperin M.Y."/>
            <person name="Jogler C."/>
        </authorList>
    </citation>
    <scope>NUCLEOTIDE SEQUENCE [LARGE SCALE GENOMIC DNA]</scope>
    <source>
        <strain evidence="1 2">UC8</strain>
    </source>
</reference>
<proteinExistence type="predicted"/>
<dbReference type="Proteomes" id="UP000325286">
    <property type="component" value="Chromosome"/>
</dbReference>
<organism evidence="1 2">
    <name type="scientific">Roseimaritima ulvae</name>
    <dbReference type="NCBI Taxonomy" id="980254"/>
    <lineage>
        <taxon>Bacteria</taxon>
        <taxon>Pseudomonadati</taxon>
        <taxon>Planctomycetota</taxon>
        <taxon>Planctomycetia</taxon>
        <taxon>Pirellulales</taxon>
        <taxon>Pirellulaceae</taxon>
        <taxon>Roseimaritima</taxon>
    </lineage>
</organism>
<accession>A0A5B9QIR3</accession>
<name>A0A5B9QIR3_9BACT</name>
<evidence type="ECO:0000313" key="1">
    <source>
        <dbReference type="EMBL" id="QEG38918.1"/>
    </source>
</evidence>
<keyword evidence="2" id="KW-1185">Reference proteome</keyword>
<evidence type="ECO:0000313" key="2">
    <source>
        <dbReference type="Proteomes" id="UP000325286"/>
    </source>
</evidence>
<dbReference type="KEGG" id="rul:UC8_08770"/>
<sequence>MGSRRVQPIDDTRFSNKAGFRVLASATRHTFATHSLTQGGIDRVPLSHLMDHKDTAMV</sequence>
<gene>
    <name evidence="1" type="ORF">UC8_08770</name>
</gene>
<dbReference type="InterPro" id="IPR011010">
    <property type="entry name" value="DNA_brk_join_enz"/>
</dbReference>